<dbReference type="PANTHER" id="PTHR35093:SF8">
    <property type="entry name" value="OUTER MEMBRANE PROTEIN NMB0088-RELATED"/>
    <property type="match status" value="1"/>
</dbReference>
<dbReference type="AlphaFoldDB" id="A0A5C6ZCP2"/>
<dbReference type="Gene3D" id="2.40.160.60">
    <property type="entry name" value="Outer membrane protein transport protein (OMPP1/FadL/TodX)"/>
    <property type="match status" value="1"/>
</dbReference>
<name>A0A5C6ZCP2_9FLAO</name>
<keyword evidence="4" id="KW-0812">Transmembrane</keyword>
<evidence type="ECO:0000313" key="9">
    <source>
        <dbReference type="EMBL" id="TXD87384.1"/>
    </source>
</evidence>
<dbReference type="OrthoDB" id="9765571at2"/>
<dbReference type="PANTHER" id="PTHR35093">
    <property type="entry name" value="OUTER MEMBRANE PROTEIN NMB0088-RELATED"/>
    <property type="match status" value="1"/>
</dbReference>
<accession>A0A5C6ZCP2</accession>
<reference evidence="9 10" key="1">
    <citation type="submission" date="2019-08" db="EMBL/GenBank/DDBJ databases">
        <title>Genomes of Subsaximicrobium wynnwilliamsii strains.</title>
        <authorList>
            <person name="Bowman J.P."/>
        </authorList>
    </citation>
    <scope>NUCLEOTIDE SEQUENCE [LARGE SCALE GENOMIC DNA]</scope>
    <source>
        <strain evidence="9 10">2-80-2</strain>
    </source>
</reference>
<evidence type="ECO:0000256" key="3">
    <source>
        <dbReference type="ARBA" id="ARBA00022452"/>
    </source>
</evidence>
<keyword evidence="6" id="KW-0472">Membrane</keyword>
<dbReference type="EMBL" id="VORO01000025">
    <property type="protein sequence ID" value="TXD87384.1"/>
    <property type="molecule type" value="Genomic_DNA"/>
</dbReference>
<comment type="caution">
    <text evidence="9">The sequence shown here is derived from an EMBL/GenBank/DDBJ whole genome shotgun (WGS) entry which is preliminary data.</text>
</comment>
<dbReference type="Pfam" id="PF03349">
    <property type="entry name" value="Toluene_X"/>
    <property type="match status" value="1"/>
</dbReference>
<dbReference type="SUPFAM" id="SSF56935">
    <property type="entry name" value="Porins"/>
    <property type="match status" value="1"/>
</dbReference>
<evidence type="ECO:0000256" key="1">
    <source>
        <dbReference type="ARBA" id="ARBA00004571"/>
    </source>
</evidence>
<evidence type="ECO:0000256" key="8">
    <source>
        <dbReference type="SAM" id="SignalP"/>
    </source>
</evidence>
<dbReference type="Proteomes" id="UP000321578">
    <property type="component" value="Unassembled WGS sequence"/>
</dbReference>
<keyword evidence="10" id="KW-1185">Reference proteome</keyword>
<organism evidence="9 10">
    <name type="scientific">Subsaximicrobium wynnwilliamsii</name>
    <dbReference type="NCBI Taxonomy" id="291179"/>
    <lineage>
        <taxon>Bacteria</taxon>
        <taxon>Pseudomonadati</taxon>
        <taxon>Bacteroidota</taxon>
        <taxon>Flavobacteriia</taxon>
        <taxon>Flavobacteriales</taxon>
        <taxon>Flavobacteriaceae</taxon>
        <taxon>Subsaximicrobium</taxon>
    </lineage>
</organism>
<evidence type="ECO:0000256" key="5">
    <source>
        <dbReference type="ARBA" id="ARBA00022729"/>
    </source>
</evidence>
<keyword evidence="7" id="KW-0998">Cell outer membrane</keyword>
<evidence type="ECO:0000256" key="6">
    <source>
        <dbReference type="ARBA" id="ARBA00023136"/>
    </source>
</evidence>
<evidence type="ECO:0000256" key="4">
    <source>
        <dbReference type="ARBA" id="ARBA00022692"/>
    </source>
</evidence>
<evidence type="ECO:0000256" key="2">
    <source>
        <dbReference type="ARBA" id="ARBA00008163"/>
    </source>
</evidence>
<evidence type="ECO:0000256" key="7">
    <source>
        <dbReference type="ARBA" id="ARBA00023237"/>
    </source>
</evidence>
<dbReference type="GO" id="GO:0009279">
    <property type="term" value="C:cell outer membrane"/>
    <property type="evidence" value="ECO:0007669"/>
    <property type="project" value="UniProtKB-SubCell"/>
</dbReference>
<dbReference type="RefSeq" id="WP_147087943.1">
    <property type="nucleotide sequence ID" value="NZ_VORM01000007.1"/>
</dbReference>
<comment type="similarity">
    <text evidence="2">Belongs to the OmpP1/FadL family.</text>
</comment>
<evidence type="ECO:0000313" key="10">
    <source>
        <dbReference type="Proteomes" id="UP000321578"/>
    </source>
</evidence>
<dbReference type="InterPro" id="IPR005017">
    <property type="entry name" value="OMPP1/FadL/TodX"/>
</dbReference>
<comment type="subcellular location">
    <subcellularLocation>
        <location evidence="1">Cell outer membrane</location>
        <topology evidence="1">Multi-pass membrane protein</topology>
    </subcellularLocation>
</comment>
<feature type="signal peptide" evidence="8">
    <location>
        <begin position="1"/>
        <end position="19"/>
    </location>
</feature>
<gene>
    <name evidence="9" type="ORF">ESY86_17075</name>
</gene>
<proteinExistence type="inferred from homology"/>
<feature type="chain" id="PRO_5022896754" evidence="8">
    <location>
        <begin position="20"/>
        <end position="505"/>
    </location>
</feature>
<keyword evidence="5 8" id="KW-0732">Signal</keyword>
<dbReference type="GO" id="GO:0015483">
    <property type="term" value="F:long-chain fatty acid transporting porin activity"/>
    <property type="evidence" value="ECO:0007669"/>
    <property type="project" value="TreeGrafter"/>
</dbReference>
<protein>
    <submittedName>
        <fullName evidence="9">Transporter</fullName>
    </submittedName>
</protein>
<sequence>MKKLSLLIIGVLSMSHSYAQEISDAVRFSNDEVQGTARFRALSGAFGALGGDMSAVSINPAGSAIFARSHASFSLSSLTVNNDVNYFNGFNSSSESKFDLNQAGAAFVFANNDPNSKWKKFTLSFAYDKTANYEDQWYASGTNTRSIDRYFLDYAQGLPLNEISAFSDETISEGYSGIGSAYGFGNQQAFLGYESYILEPAADTDENTVYSSNIGAGTFNQSYDYAATGYNGKFTFNIATQYGETLYLGLNLNSHFINYERFTNFTEFNNNAGSLVTDVDFENSLATRGNGFSFQLGAILKVTNELRAGFTYQSPTWYTITEETTQYISTVRNGQNGFETVMVDPNVVNVFPDYNLKTPGKITGSLAYVFGDKGLLSFDYSRKDFSNTQFRPTSDPFFASQNNLMNNALQASNTYRLGGEYRYKRVSFRGGYRFEDSPYKNDSFYGNLNGYSAGLGYKFGSASLDFTYDYAERTINNRLFEVGLTDAAILDTNNSNFTLSLGFSL</sequence>
<keyword evidence="3" id="KW-1134">Transmembrane beta strand</keyword>